<dbReference type="PANTHER" id="PTHR46796">
    <property type="entry name" value="HTH-TYPE TRANSCRIPTIONAL ACTIVATOR RHAS-RELATED"/>
    <property type="match status" value="1"/>
</dbReference>
<dbReference type="Gene3D" id="1.10.10.60">
    <property type="entry name" value="Homeodomain-like"/>
    <property type="match status" value="1"/>
</dbReference>
<keyword evidence="6" id="KW-1185">Reference proteome</keyword>
<accession>A0A841H2B1</accession>
<evidence type="ECO:0000259" key="4">
    <source>
        <dbReference type="PROSITE" id="PS01124"/>
    </source>
</evidence>
<feature type="domain" description="HTH araC/xylS-type" evidence="4">
    <location>
        <begin position="167"/>
        <end position="247"/>
    </location>
</feature>
<dbReference type="Proteomes" id="UP000582837">
    <property type="component" value="Unassembled WGS sequence"/>
</dbReference>
<dbReference type="InterPro" id="IPR018060">
    <property type="entry name" value="HTH_AraC"/>
</dbReference>
<dbReference type="PROSITE" id="PS01124">
    <property type="entry name" value="HTH_ARAC_FAMILY_2"/>
    <property type="match status" value="1"/>
</dbReference>
<comment type="caution">
    <text evidence="5">The sequence shown here is derived from an EMBL/GenBank/DDBJ whole genome shotgun (WGS) entry which is preliminary data.</text>
</comment>
<evidence type="ECO:0000256" key="3">
    <source>
        <dbReference type="ARBA" id="ARBA00023163"/>
    </source>
</evidence>
<keyword evidence="1" id="KW-0805">Transcription regulation</keyword>
<dbReference type="GO" id="GO:0003700">
    <property type="term" value="F:DNA-binding transcription factor activity"/>
    <property type="evidence" value="ECO:0007669"/>
    <property type="project" value="InterPro"/>
</dbReference>
<evidence type="ECO:0000313" key="6">
    <source>
        <dbReference type="Proteomes" id="UP000582837"/>
    </source>
</evidence>
<name>A0A841H2B1_9BACT</name>
<proteinExistence type="predicted"/>
<keyword evidence="3" id="KW-0804">Transcription</keyword>
<sequence>MKIGARPLLVLHSNEAFRERVRKVAGREYTFQAVPDWPSLEEAVRDSPPSALVVVNPYEDVNGGTGPSPRLKSLLVEFPSTAVFAAMEIRPQRLDDLRTLGKWGVVQVISIAHDDTPQAMVQRFRAAQGRPLKALLENILPPDTPGRARAIVDAAAEVVAVGGHGRDLARQLRLSRRTLLRWCERAELPPPRKLLAWMRILLAAELLDDPGRTVLSVAHACGYSSDSGLRRVTQKFVGSSPTELRRRGAFARSSKVFVEVLAKYREPAANPA</sequence>
<protein>
    <submittedName>
        <fullName evidence="5">AraC-like DNA-binding protein</fullName>
    </submittedName>
</protein>
<dbReference type="SMART" id="SM00342">
    <property type="entry name" value="HTH_ARAC"/>
    <property type="match status" value="1"/>
</dbReference>
<evidence type="ECO:0000313" key="5">
    <source>
        <dbReference type="EMBL" id="MBB6072133.1"/>
    </source>
</evidence>
<dbReference type="Pfam" id="PF12833">
    <property type="entry name" value="HTH_18"/>
    <property type="match status" value="1"/>
</dbReference>
<organism evidence="5 6">
    <name type="scientific">Longimicrobium terrae</name>
    <dbReference type="NCBI Taxonomy" id="1639882"/>
    <lineage>
        <taxon>Bacteria</taxon>
        <taxon>Pseudomonadati</taxon>
        <taxon>Gemmatimonadota</taxon>
        <taxon>Longimicrobiia</taxon>
        <taxon>Longimicrobiales</taxon>
        <taxon>Longimicrobiaceae</taxon>
        <taxon>Longimicrobium</taxon>
    </lineage>
</organism>
<reference evidence="5 6" key="1">
    <citation type="submission" date="2020-08" db="EMBL/GenBank/DDBJ databases">
        <title>Genomic Encyclopedia of Type Strains, Phase IV (KMG-IV): sequencing the most valuable type-strain genomes for metagenomic binning, comparative biology and taxonomic classification.</title>
        <authorList>
            <person name="Goeker M."/>
        </authorList>
    </citation>
    <scope>NUCLEOTIDE SEQUENCE [LARGE SCALE GENOMIC DNA]</scope>
    <source>
        <strain evidence="5 6">DSM 29007</strain>
    </source>
</reference>
<gene>
    <name evidence="5" type="ORF">HNQ61_003794</name>
</gene>
<dbReference type="GO" id="GO:0043565">
    <property type="term" value="F:sequence-specific DNA binding"/>
    <property type="evidence" value="ECO:0007669"/>
    <property type="project" value="InterPro"/>
</dbReference>
<dbReference type="InterPro" id="IPR050204">
    <property type="entry name" value="AraC_XylS_family_regulators"/>
</dbReference>
<keyword evidence="2 5" id="KW-0238">DNA-binding</keyword>
<dbReference type="AlphaFoldDB" id="A0A841H2B1"/>
<evidence type="ECO:0000256" key="2">
    <source>
        <dbReference type="ARBA" id="ARBA00023125"/>
    </source>
</evidence>
<dbReference type="SUPFAM" id="SSF46689">
    <property type="entry name" value="Homeodomain-like"/>
    <property type="match status" value="1"/>
</dbReference>
<dbReference type="RefSeq" id="WP_170034723.1">
    <property type="nucleotide sequence ID" value="NZ_JABDTL010000001.1"/>
</dbReference>
<evidence type="ECO:0000256" key="1">
    <source>
        <dbReference type="ARBA" id="ARBA00023015"/>
    </source>
</evidence>
<dbReference type="EMBL" id="JACHIA010000012">
    <property type="protein sequence ID" value="MBB6072133.1"/>
    <property type="molecule type" value="Genomic_DNA"/>
</dbReference>
<dbReference type="InterPro" id="IPR009057">
    <property type="entry name" value="Homeodomain-like_sf"/>
</dbReference>